<evidence type="ECO:0000256" key="2">
    <source>
        <dbReference type="ARBA" id="ARBA00012438"/>
    </source>
</evidence>
<proteinExistence type="predicted"/>
<dbReference type="SMART" id="SM00387">
    <property type="entry name" value="HATPase_c"/>
    <property type="match status" value="1"/>
</dbReference>
<gene>
    <name evidence="10" type="ORF">J2Z70_003615</name>
</gene>
<evidence type="ECO:0000256" key="6">
    <source>
        <dbReference type="ARBA" id="ARBA00022777"/>
    </source>
</evidence>
<comment type="caution">
    <text evidence="10">The sequence shown here is derived from an EMBL/GenBank/DDBJ whole genome shotgun (WGS) entry which is preliminary data.</text>
</comment>
<dbReference type="EMBL" id="JAGGLV010000011">
    <property type="protein sequence ID" value="MBP2113455.1"/>
    <property type="molecule type" value="Genomic_DNA"/>
</dbReference>
<dbReference type="Gene3D" id="3.30.565.10">
    <property type="entry name" value="Histidine kinase-like ATPase, C-terminal domain"/>
    <property type="match status" value="1"/>
</dbReference>
<keyword evidence="6 10" id="KW-0418">Kinase</keyword>
<evidence type="ECO:0000256" key="4">
    <source>
        <dbReference type="ARBA" id="ARBA00022679"/>
    </source>
</evidence>
<feature type="domain" description="Histidine kinase" evidence="9">
    <location>
        <begin position="257"/>
        <end position="424"/>
    </location>
</feature>
<dbReference type="PANTHER" id="PTHR44936">
    <property type="entry name" value="SENSOR PROTEIN CREC"/>
    <property type="match status" value="1"/>
</dbReference>
<dbReference type="InterPro" id="IPR036890">
    <property type="entry name" value="HATPase_C_sf"/>
</dbReference>
<dbReference type="Proteomes" id="UP000773462">
    <property type="component" value="Unassembled WGS sequence"/>
</dbReference>
<dbReference type="SUPFAM" id="SSF55874">
    <property type="entry name" value="ATPase domain of HSP90 chaperone/DNA topoisomerase II/histidine kinase"/>
    <property type="match status" value="1"/>
</dbReference>
<evidence type="ECO:0000313" key="11">
    <source>
        <dbReference type="Proteomes" id="UP000773462"/>
    </source>
</evidence>
<name>A0ABS4NVK6_9BACL</name>
<keyword evidence="4 10" id="KW-0808">Transferase</keyword>
<reference evidence="10 11" key="1">
    <citation type="submission" date="2021-03" db="EMBL/GenBank/DDBJ databases">
        <title>Genomic Encyclopedia of Type Strains, Phase IV (KMG-IV): sequencing the most valuable type-strain genomes for metagenomic binning, comparative biology and taxonomic classification.</title>
        <authorList>
            <person name="Goeker M."/>
        </authorList>
    </citation>
    <scope>NUCLEOTIDE SEQUENCE [LARGE SCALE GENOMIC DNA]</scope>
    <source>
        <strain evidence="10 11">DSM 101953</strain>
    </source>
</reference>
<evidence type="ECO:0000256" key="7">
    <source>
        <dbReference type="ARBA" id="ARBA00022840"/>
    </source>
</evidence>
<dbReference type="InterPro" id="IPR050980">
    <property type="entry name" value="2C_sensor_his_kinase"/>
</dbReference>
<sequence length="429" mass="47566">MGQSILRMKAVQILLVAAVTAVAGEFKINPFDGDIFRIAMGSSAFLLFLLLMRQLPYIRTGCAAGVVVLLFRTAMDMVEGSGLTVEQSLSSHFSAMIYYMVFGALMHVIKSRIDTFHPLVLGAVAALIDLLSNEMELLTRLIVLDSATFRLNEWTYLMAIAVLRTYFTTGVYSSISVSQLRIREREQQERTQQMLGFGSGLYGEVFYLKKSIGTLEQVTLNSFELYSKLKDGEGTGRYSRQVLDITQQLHEVKKDSQRILAGLVKLVEREVNGDMPLSDILRFAVKSNAKYAEMLGKEIKFHIHITSDYTTDSYIPLLTLLNNLTANAVEVIQGTGSIHLNAYEQDGMTILTVNDSGTGIGKRDLDLLFEPGFTTKFDEEGIAATGIGLSHVRDIVNMFEGSITVQPVSHIGGAMFQITVPSIKLRKEE</sequence>
<protein>
    <recommendedName>
        <fullName evidence="2">histidine kinase</fullName>
        <ecNumber evidence="2">2.7.13.3</ecNumber>
    </recommendedName>
</protein>
<organism evidence="10 11">
    <name type="scientific">Paenibacillus silagei</name>
    <dbReference type="NCBI Taxonomy" id="1670801"/>
    <lineage>
        <taxon>Bacteria</taxon>
        <taxon>Bacillati</taxon>
        <taxon>Bacillota</taxon>
        <taxon>Bacilli</taxon>
        <taxon>Bacillales</taxon>
        <taxon>Paenibacillaceae</taxon>
        <taxon>Paenibacillus</taxon>
    </lineage>
</organism>
<dbReference type="RefSeq" id="WP_209875485.1">
    <property type="nucleotide sequence ID" value="NZ_JAGGLV010000011.1"/>
</dbReference>
<evidence type="ECO:0000256" key="5">
    <source>
        <dbReference type="ARBA" id="ARBA00022741"/>
    </source>
</evidence>
<keyword evidence="8" id="KW-0902">Two-component regulatory system</keyword>
<dbReference type="PANTHER" id="PTHR44936:SF9">
    <property type="entry name" value="SENSOR PROTEIN CREC"/>
    <property type="match status" value="1"/>
</dbReference>
<keyword evidence="5" id="KW-0547">Nucleotide-binding</keyword>
<evidence type="ECO:0000259" key="9">
    <source>
        <dbReference type="PROSITE" id="PS50109"/>
    </source>
</evidence>
<dbReference type="Pfam" id="PF02518">
    <property type="entry name" value="HATPase_c"/>
    <property type="match status" value="1"/>
</dbReference>
<dbReference type="EC" id="2.7.13.3" evidence="2"/>
<dbReference type="PROSITE" id="PS50109">
    <property type="entry name" value="HIS_KIN"/>
    <property type="match status" value="1"/>
</dbReference>
<evidence type="ECO:0000256" key="1">
    <source>
        <dbReference type="ARBA" id="ARBA00000085"/>
    </source>
</evidence>
<accession>A0ABS4NVK6</accession>
<dbReference type="InterPro" id="IPR004358">
    <property type="entry name" value="Sig_transdc_His_kin-like_C"/>
</dbReference>
<dbReference type="PRINTS" id="PR00344">
    <property type="entry name" value="BCTRLSENSOR"/>
</dbReference>
<evidence type="ECO:0000256" key="8">
    <source>
        <dbReference type="ARBA" id="ARBA00023012"/>
    </source>
</evidence>
<keyword evidence="7" id="KW-0067">ATP-binding</keyword>
<dbReference type="InterPro" id="IPR003594">
    <property type="entry name" value="HATPase_dom"/>
</dbReference>
<evidence type="ECO:0000313" key="10">
    <source>
        <dbReference type="EMBL" id="MBP2113455.1"/>
    </source>
</evidence>
<dbReference type="InterPro" id="IPR005467">
    <property type="entry name" value="His_kinase_dom"/>
</dbReference>
<comment type="catalytic activity">
    <reaction evidence="1">
        <text>ATP + protein L-histidine = ADP + protein N-phospho-L-histidine.</text>
        <dbReference type="EC" id="2.7.13.3"/>
    </reaction>
</comment>
<evidence type="ECO:0000256" key="3">
    <source>
        <dbReference type="ARBA" id="ARBA00022553"/>
    </source>
</evidence>
<dbReference type="GO" id="GO:0004673">
    <property type="term" value="F:protein histidine kinase activity"/>
    <property type="evidence" value="ECO:0007669"/>
    <property type="project" value="UniProtKB-EC"/>
</dbReference>
<keyword evidence="3" id="KW-0597">Phosphoprotein</keyword>
<keyword evidence="11" id="KW-1185">Reference proteome</keyword>